<accession>V5H437</accession>
<name>V5H437_IXORI</name>
<protein>
    <submittedName>
        <fullName evidence="2">Putative secreted protein</fullName>
    </submittedName>
</protein>
<evidence type="ECO:0000256" key="1">
    <source>
        <dbReference type="SAM" id="SignalP"/>
    </source>
</evidence>
<feature type="chain" id="PRO_5004737689" evidence="1">
    <location>
        <begin position="24"/>
        <end position="176"/>
    </location>
</feature>
<reference evidence="2" key="1">
    <citation type="journal article" date="2015" name="Sci. Rep.">
        <title>Tissue- and time-dependent transcription in Ixodes ricinus salivary glands and midguts when blood feeding on the vertebrate host.</title>
        <authorList>
            <person name="Kotsyfakis M."/>
            <person name="Schwarz A."/>
            <person name="Erhart J."/>
            <person name="Ribeiro J.M."/>
        </authorList>
    </citation>
    <scope>NUCLEOTIDE SEQUENCE</scope>
    <source>
        <tissue evidence="2">Salivary gland and midgut</tissue>
    </source>
</reference>
<dbReference type="EMBL" id="GANP01015456">
    <property type="protein sequence ID" value="JAB69012.1"/>
    <property type="molecule type" value="mRNA"/>
</dbReference>
<proteinExistence type="evidence at transcript level"/>
<keyword evidence="1" id="KW-0732">Signal</keyword>
<sequence>METKAAIVLMFLCSSFLIPQNEAKTPSNPTKKFYDDMETRPILTYQCYHSGNSIDPPGSINYTILWDGTDSSTTEAIGTTWSAVAGMPNSYTRGSLSTHYDAASGVGKLTTSTVQEDLTVVEPFAGKALYLKIVLTSNNNAEVSKIYDVDYKCKNAKKLLAKVCPDPCNWELTREV</sequence>
<dbReference type="AlphaFoldDB" id="V5H437"/>
<feature type="signal peptide" evidence="1">
    <location>
        <begin position="1"/>
        <end position="23"/>
    </location>
</feature>
<organism evidence="2">
    <name type="scientific">Ixodes ricinus</name>
    <name type="common">Common tick</name>
    <name type="synonym">Acarus ricinus</name>
    <dbReference type="NCBI Taxonomy" id="34613"/>
    <lineage>
        <taxon>Eukaryota</taxon>
        <taxon>Metazoa</taxon>
        <taxon>Ecdysozoa</taxon>
        <taxon>Arthropoda</taxon>
        <taxon>Chelicerata</taxon>
        <taxon>Arachnida</taxon>
        <taxon>Acari</taxon>
        <taxon>Parasitiformes</taxon>
        <taxon>Ixodida</taxon>
        <taxon>Ixodoidea</taxon>
        <taxon>Ixodidae</taxon>
        <taxon>Ixodinae</taxon>
        <taxon>Ixodes</taxon>
    </lineage>
</organism>
<evidence type="ECO:0000313" key="2">
    <source>
        <dbReference type="EMBL" id="JAB69012.1"/>
    </source>
</evidence>